<dbReference type="AlphaFoldDB" id="A0A9Q1BY93"/>
<accession>A0A9Q1BY93</accession>
<evidence type="ECO:0000256" key="1">
    <source>
        <dbReference type="ARBA" id="ARBA00004141"/>
    </source>
</evidence>
<feature type="transmembrane region" description="Helical" evidence="6">
    <location>
        <begin position="197"/>
        <end position="219"/>
    </location>
</feature>
<feature type="transmembrane region" description="Helical" evidence="6">
    <location>
        <begin position="349"/>
        <end position="367"/>
    </location>
</feature>
<dbReference type="Pfam" id="PF00892">
    <property type="entry name" value="EamA"/>
    <property type="match status" value="2"/>
</dbReference>
<feature type="transmembrane region" description="Helical" evidence="6">
    <location>
        <begin position="109"/>
        <end position="130"/>
    </location>
</feature>
<evidence type="ECO:0000256" key="5">
    <source>
        <dbReference type="SAM" id="MobiDB-lite"/>
    </source>
</evidence>
<sequence>MEEAHDNPCFILDEPSLGETNTASKPRNANGDIDNSYPYNGSVNCTESHTQPKAENSTKVLSNERPLPVFSRGRKLLYRRRGVILALGGAVFFSAENMFMDVLADSLNIFQIGSVMSLVVIACTFTFIVIKSIDFPKTNWQYISLVISGLFLASGLPLALESLKFIEVGDSITIIYTMPLFSGIFSWIILREPLRIIDCLFAVLSFGGVVLIARPPFLFGTDGDKLVGHNPLLGAVYALASAASFSLLVVTARKQSIMGIHPVTILFFNAIVVLVTNAIVCTILSEWAFPNPAEWGFLLGFGFSDFLAQTFIYMAVVVEVAMFVSIISTFEVILTFLWQFLFLHIAPDWISVVGAALILASCVGLATKKDPPTADDNNNDQQSSGSAENHAPLPSISASVSASTSL</sequence>
<feature type="region of interest" description="Disordered" evidence="5">
    <location>
        <begin position="371"/>
        <end position="406"/>
    </location>
</feature>
<feature type="transmembrane region" description="Helical" evidence="6">
    <location>
        <begin position="323"/>
        <end position="343"/>
    </location>
</feature>
<feature type="compositionally biased region" description="Polar residues" evidence="5">
    <location>
        <begin position="18"/>
        <end position="27"/>
    </location>
</feature>
<evidence type="ECO:0000256" key="2">
    <source>
        <dbReference type="ARBA" id="ARBA00022692"/>
    </source>
</evidence>
<feature type="compositionally biased region" description="Low complexity" evidence="5">
    <location>
        <begin position="395"/>
        <end position="406"/>
    </location>
</feature>
<feature type="transmembrane region" description="Helical" evidence="6">
    <location>
        <begin position="172"/>
        <end position="190"/>
    </location>
</feature>
<feature type="domain" description="EamA" evidence="7">
    <location>
        <begin position="233"/>
        <end position="365"/>
    </location>
</feature>
<evidence type="ECO:0000256" key="6">
    <source>
        <dbReference type="SAM" id="Phobius"/>
    </source>
</evidence>
<dbReference type="SUPFAM" id="SSF103481">
    <property type="entry name" value="Multidrug resistance efflux transporter EmrE"/>
    <property type="match status" value="2"/>
</dbReference>
<protein>
    <submittedName>
        <fullName evidence="8">Solute carrier family 35 member G1</fullName>
    </submittedName>
</protein>
<feature type="compositionally biased region" description="Polar residues" evidence="5">
    <location>
        <begin position="375"/>
        <end position="387"/>
    </location>
</feature>
<dbReference type="PANTHER" id="PTHR22911">
    <property type="entry name" value="ACYL-MALONYL CONDENSING ENZYME-RELATED"/>
    <property type="match status" value="1"/>
</dbReference>
<feature type="transmembrane region" description="Helical" evidence="6">
    <location>
        <begin position="295"/>
        <end position="316"/>
    </location>
</feature>
<dbReference type="GO" id="GO:0016020">
    <property type="term" value="C:membrane"/>
    <property type="evidence" value="ECO:0007669"/>
    <property type="project" value="UniProtKB-SubCell"/>
</dbReference>
<feature type="transmembrane region" description="Helical" evidence="6">
    <location>
        <begin position="82"/>
        <end position="103"/>
    </location>
</feature>
<comment type="caution">
    <text evidence="8">The sequence shown here is derived from an EMBL/GenBank/DDBJ whole genome shotgun (WGS) entry which is preliminary data.</text>
</comment>
<dbReference type="EMBL" id="JAIZAY010000010">
    <property type="protein sequence ID" value="KAJ8034805.1"/>
    <property type="molecule type" value="Genomic_DNA"/>
</dbReference>
<keyword evidence="2 6" id="KW-0812">Transmembrane</keyword>
<dbReference type="PANTHER" id="PTHR22911:SF6">
    <property type="entry name" value="SOLUTE CARRIER FAMILY 35 MEMBER G1"/>
    <property type="match status" value="1"/>
</dbReference>
<feature type="transmembrane region" description="Helical" evidence="6">
    <location>
        <begin position="142"/>
        <end position="160"/>
    </location>
</feature>
<evidence type="ECO:0000256" key="3">
    <source>
        <dbReference type="ARBA" id="ARBA00022989"/>
    </source>
</evidence>
<reference evidence="8" key="1">
    <citation type="submission" date="2021-10" db="EMBL/GenBank/DDBJ databases">
        <title>Tropical sea cucumber genome reveals ecological adaptation and Cuvierian tubules defense mechanism.</title>
        <authorList>
            <person name="Chen T."/>
        </authorList>
    </citation>
    <scope>NUCLEOTIDE SEQUENCE</scope>
    <source>
        <strain evidence="8">Nanhai2018</strain>
        <tissue evidence="8">Muscle</tissue>
    </source>
</reference>
<dbReference type="Proteomes" id="UP001152320">
    <property type="component" value="Chromosome 10"/>
</dbReference>
<feature type="transmembrane region" description="Helical" evidence="6">
    <location>
        <begin position="263"/>
        <end position="289"/>
    </location>
</feature>
<dbReference type="InterPro" id="IPR037185">
    <property type="entry name" value="EmrE-like"/>
</dbReference>
<evidence type="ECO:0000313" key="8">
    <source>
        <dbReference type="EMBL" id="KAJ8034805.1"/>
    </source>
</evidence>
<gene>
    <name evidence="8" type="ORF">HOLleu_21805</name>
</gene>
<name>A0A9Q1BY93_HOLLE</name>
<keyword evidence="3 6" id="KW-1133">Transmembrane helix</keyword>
<feature type="domain" description="EamA" evidence="7">
    <location>
        <begin position="81"/>
        <end position="213"/>
    </location>
</feature>
<evidence type="ECO:0000313" key="9">
    <source>
        <dbReference type="Proteomes" id="UP001152320"/>
    </source>
</evidence>
<keyword evidence="9" id="KW-1185">Reference proteome</keyword>
<comment type="subcellular location">
    <subcellularLocation>
        <location evidence="1">Membrane</location>
        <topology evidence="1">Multi-pass membrane protein</topology>
    </subcellularLocation>
</comment>
<feature type="region of interest" description="Disordered" evidence="5">
    <location>
        <begin position="1"/>
        <end position="33"/>
    </location>
</feature>
<dbReference type="InterPro" id="IPR000620">
    <property type="entry name" value="EamA_dom"/>
</dbReference>
<proteinExistence type="predicted"/>
<dbReference type="OrthoDB" id="306876at2759"/>
<evidence type="ECO:0000256" key="4">
    <source>
        <dbReference type="ARBA" id="ARBA00023136"/>
    </source>
</evidence>
<organism evidence="8 9">
    <name type="scientific">Holothuria leucospilota</name>
    <name type="common">Black long sea cucumber</name>
    <name type="synonym">Mertensiothuria leucospilota</name>
    <dbReference type="NCBI Taxonomy" id="206669"/>
    <lineage>
        <taxon>Eukaryota</taxon>
        <taxon>Metazoa</taxon>
        <taxon>Echinodermata</taxon>
        <taxon>Eleutherozoa</taxon>
        <taxon>Echinozoa</taxon>
        <taxon>Holothuroidea</taxon>
        <taxon>Aspidochirotacea</taxon>
        <taxon>Aspidochirotida</taxon>
        <taxon>Holothuriidae</taxon>
        <taxon>Holothuria</taxon>
    </lineage>
</organism>
<feature type="transmembrane region" description="Helical" evidence="6">
    <location>
        <begin position="231"/>
        <end position="251"/>
    </location>
</feature>
<keyword evidence="4 6" id="KW-0472">Membrane</keyword>
<evidence type="ECO:0000259" key="7">
    <source>
        <dbReference type="Pfam" id="PF00892"/>
    </source>
</evidence>